<keyword evidence="6 7" id="KW-0472">Membrane</keyword>
<evidence type="ECO:0000313" key="9">
    <source>
        <dbReference type="EMBL" id="TCJ30400.1"/>
    </source>
</evidence>
<feature type="transmembrane region" description="Helical" evidence="7">
    <location>
        <begin position="20"/>
        <end position="37"/>
    </location>
</feature>
<protein>
    <submittedName>
        <fullName evidence="9">Amino acid ABC transporter permease</fullName>
    </submittedName>
</protein>
<feature type="transmembrane region" description="Helical" evidence="7">
    <location>
        <begin position="104"/>
        <end position="125"/>
    </location>
</feature>
<feature type="transmembrane region" description="Helical" evidence="7">
    <location>
        <begin position="237"/>
        <end position="258"/>
    </location>
</feature>
<proteinExistence type="inferred from homology"/>
<keyword evidence="3" id="KW-1003">Cell membrane</keyword>
<evidence type="ECO:0000256" key="6">
    <source>
        <dbReference type="ARBA" id="ARBA00023136"/>
    </source>
</evidence>
<accession>A0A4R1CGP4</accession>
<dbReference type="AlphaFoldDB" id="A0A4R1CGP4"/>
<evidence type="ECO:0000256" key="7">
    <source>
        <dbReference type="RuleBase" id="RU363032"/>
    </source>
</evidence>
<dbReference type="InterPro" id="IPR000515">
    <property type="entry name" value="MetI-like"/>
</dbReference>
<dbReference type="OrthoDB" id="4543034at2"/>
<dbReference type="GO" id="GO:0006865">
    <property type="term" value="P:amino acid transport"/>
    <property type="evidence" value="ECO:0007669"/>
    <property type="project" value="TreeGrafter"/>
</dbReference>
<evidence type="ECO:0000256" key="5">
    <source>
        <dbReference type="ARBA" id="ARBA00022989"/>
    </source>
</evidence>
<evidence type="ECO:0000256" key="1">
    <source>
        <dbReference type="ARBA" id="ARBA00004651"/>
    </source>
</evidence>
<feature type="transmembrane region" description="Helical" evidence="7">
    <location>
        <begin position="137"/>
        <end position="159"/>
    </location>
</feature>
<feature type="transmembrane region" description="Helical" evidence="7">
    <location>
        <begin position="74"/>
        <end position="92"/>
    </location>
</feature>
<feature type="domain" description="ABC transmembrane type-1" evidence="8">
    <location>
        <begin position="68"/>
        <end position="255"/>
    </location>
</feature>
<keyword evidence="2 7" id="KW-0813">Transport</keyword>
<comment type="caution">
    <text evidence="9">The sequence shown here is derived from an EMBL/GenBank/DDBJ whole genome shotgun (WGS) entry which is preliminary data.</text>
</comment>
<dbReference type="SUPFAM" id="SSF161098">
    <property type="entry name" value="MetI-like"/>
    <property type="match status" value="1"/>
</dbReference>
<keyword evidence="5 7" id="KW-1133">Transmembrane helix</keyword>
<sequence>MSASVLFDSPGPRTRTRHRLYSVAAAVLLLLGAAWVARGLNDHGQFAYAKWEPFVTPSYVQALLVDGLLKTLEMAVLAIAGAVILGAALGLGKLSEHRWIRWPSAAVVEFFRATPVLLLMIFIWYRLGINEDSSGFLAVVFALTLYNGSVLAEVLRAGINAVPKGQSEAAYAIGMRKSQVMSVVVVPQAVKIMFPAIIAQCIVALKDTALGTAVLAPGLMYVGKAIYNEQHNQVPTVLVVAFLYVTVNLLLLWLATWAQKKYVGEKKLVVPMVGAADTGSAV</sequence>
<keyword evidence="10" id="KW-1185">Reference proteome</keyword>
<evidence type="ECO:0000256" key="4">
    <source>
        <dbReference type="ARBA" id="ARBA00022692"/>
    </source>
</evidence>
<dbReference type="PANTHER" id="PTHR30614">
    <property type="entry name" value="MEMBRANE COMPONENT OF AMINO ACID ABC TRANSPORTER"/>
    <property type="match status" value="1"/>
</dbReference>
<dbReference type="Proteomes" id="UP000295453">
    <property type="component" value="Unassembled WGS sequence"/>
</dbReference>
<reference evidence="9 10" key="1">
    <citation type="submission" date="2019-03" db="EMBL/GenBank/DDBJ databases">
        <authorList>
            <person name="Kim M.K.M."/>
        </authorList>
    </citation>
    <scope>NUCLEOTIDE SEQUENCE [LARGE SCALE GENOMIC DNA]</scope>
    <source>
        <strain evidence="9 10">18JY15-6</strain>
    </source>
</reference>
<dbReference type="Gene3D" id="1.10.3720.10">
    <property type="entry name" value="MetI-like"/>
    <property type="match status" value="1"/>
</dbReference>
<keyword evidence="4 7" id="KW-0812">Transmembrane</keyword>
<evidence type="ECO:0000256" key="2">
    <source>
        <dbReference type="ARBA" id="ARBA00022448"/>
    </source>
</evidence>
<evidence type="ECO:0000259" key="8">
    <source>
        <dbReference type="PROSITE" id="PS50928"/>
    </source>
</evidence>
<dbReference type="EMBL" id="SJZJ01000004">
    <property type="protein sequence ID" value="TCJ30400.1"/>
    <property type="molecule type" value="Genomic_DNA"/>
</dbReference>
<evidence type="ECO:0000256" key="3">
    <source>
        <dbReference type="ARBA" id="ARBA00022475"/>
    </source>
</evidence>
<evidence type="ECO:0000313" key="10">
    <source>
        <dbReference type="Proteomes" id="UP000295453"/>
    </source>
</evidence>
<dbReference type="GO" id="GO:0043190">
    <property type="term" value="C:ATP-binding cassette (ABC) transporter complex"/>
    <property type="evidence" value="ECO:0007669"/>
    <property type="project" value="InterPro"/>
</dbReference>
<organism evidence="9 10">
    <name type="scientific">Nocardioides jejuensis</name>
    <dbReference type="NCBI Taxonomy" id="2502782"/>
    <lineage>
        <taxon>Bacteria</taxon>
        <taxon>Bacillati</taxon>
        <taxon>Actinomycetota</taxon>
        <taxon>Actinomycetes</taxon>
        <taxon>Propionibacteriales</taxon>
        <taxon>Nocardioidaceae</taxon>
        <taxon>Nocardioides</taxon>
    </lineage>
</organism>
<dbReference type="InterPro" id="IPR010065">
    <property type="entry name" value="AA_ABC_transptr_permease_3TM"/>
</dbReference>
<dbReference type="RefSeq" id="WP_131581900.1">
    <property type="nucleotide sequence ID" value="NZ_SJZJ01000004.1"/>
</dbReference>
<dbReference type="CDD" id="cd06261">
    <property type="entry name" value="TM_PBP2"/>
    <property type="match status" value="1"/>
</dbReference>
<gene>
    <name evidence="9" type="ORF">EPD65_04140</name>
</gene>
<comment type="similarity">
    <text evidence="7">Belongs to the binding-protein-dependent transport system permease family.</text>
</comment>
<dbReference type="InterPro" id="IPR043429">
    <property type="entry name" value="ArtM/GltK/GlnP/TcyL/YhdX-like"/>
</dbReference>
<dbReference type="InterPro" id="IPR035906">
    <property type="entry name" value="MetI-like_sf"/>
</dbReference>
<dbReference type="NCBIfam" id="TIGR01726">
    <property type="entry name" value="HEQRo_perm_3TM"/>
    <property type="match status" value="1"/>
</dbReference>
<dbReference type="GO" id="GO:0022857">
    <property type="term" value="F:transmembrane transporter activity"/>
    <property type="evidence" value="ECO:0007669"/>
    <property type="project" value="InterPro"/>
</dbReference>
<feature type="transmembrane region" description="Helical" evidence="7">
    <location>
        <begin position="180"/>
        <end position="205"/>
    </location>
</feature>
<name>A0A4R1CGP4_9ACTN</name>
<dbReference type="Pfam" id="PF00528">
    <property type="entry name" value="BPD_transp_1"/>
    <property type="match status" value="1"/>
</dbReference>
<dbReference type="PROSITE" id="PS50928">
    <property type="entry name" value="ABC_TM1"/>
    <property type="match status" value="1"/>
</dbReference>
<dbReference type="PANTHER" id="PTHR30614:SF21">
    <property type="entry name" value="AMINO ACID ABC TRANSPORTER PERMEASE"/>
    <property type="match status" value="1"/>
</dbReference>
<comment type="subcellular location">
    <subcellularLocation>
        <location evidence="1 7">Cell membrane</location>
        <topology evidence="1 7">Multi-pass membrane protein</topology>
    </subcellularLocation>
</comment>